<comment type="caution">
    <text evidence="1">The sequence shown here is derived from an EMBL/GenBank/DDBJ whole genome shotgun (WGS) entry which is preliminary data.</text>
</comment>
<dbReference type="EMBL" id="ABXP02000109">
    <property type="protein sequence ID" value="KKC28979.1"/>
    <property type="molecule type" value="Genomic_DNA"/>
</dbReference>
<dbReference type="AlphaFoldDB" id="A0A0F5PM93"/>
<organism evidence="1 2">
    <name type="scientific">Caldanaerobacter subterraneus subsp. pacificus DSM 12653</name>
    <dbReference type="NCBI Taxonomy" id="391606"/>
    <lineage>
        <taxon>Bacteria</taxon>
        <taxon>Bacillati</taxon>
        <taxon>Bacillota</taxon>
        <taxon>Clostridia</taxon>
        <taxon>Thermoanaerobacterales</taxon>
        <taxon>Thermoanaerobacteraceae</taxon>
        <taxon>Caldanaerobacter</taxon>
    </lineage>
</organism>
<name>A0A0F5PM93_9THEO</name>
<evidence type="ECO:0000313" key="1">
    <source>
        <dbReference type="EMBL" id="KKC28979.1"/>
    </source>
</evidence>
<evidence type="ECO:0000313" key="2">
    <source>
        <dbReference type="Proteomes" id="UP000010146"/>
    </source>
</evidence>
<dbReference type="Proteomes" id="UP000010146">
    <property type="component" value="Unassembled WGS sequence"/>
</dbReference>
<reference evidence="2" key="3">
    <citation type="submission" date="2015-02" db="EMBL/GenBank/DDBJ databases">
        <title>Genome analysis of three genomes within the thermophilic hydrogenogenic bacterial species Caldanaerobacter subterraneus.</title>
        <authorList>
            <person name="Sant'Anna F.H."/>
            <person name="Lebedinsky A."/>
            <person name="Sokolova T."/>
            <person name="Robb F.T."/>
            <person name="Gonzalez J.M."/>
        </authorList>
    </citation>
    <scope>NUCLEOTIDE SEQUENCE [LARGE SCALE GENOMIC DNA]</scope>
    <source>
        <strain evidence="2">DSM 12653</strain>
    </source>
</reference>
<proteinExistence type="predicted"/>
<sequence length="85" mass="10080">MEGILKFFKKAFEEEKKQEIEEREEVKDELSDEVVAAIMAAISYYMDEGTTFYIRSIRETSEAVPLWSVVGRVEQMQARFLRRYC</sequence>
<gene>
    <name evidence="1" type="ORF">CDSM653_02061</name>
</gene>
<dbReference type="RefSeq" id="WP_011026417.1">
    <property type="nucleotide sequence ID" value="NZ_ABXP02000109.1"/>
</dbReference>
<accession>A0A0F5PM93</accession>
<reference evidence="1 2" key="2">
    <citation type="journal article" date="2015" name="BMC Genomics">
        <title>Analysis of three genomes within the thermophilic bacterial species Caldanaerobacter subterraneus with a focus on carbon monoxide dehydrogenase evolution and hydrolase diversity.</title>
        <authorList>
            <person name="Sant'Anna F.H."/>
            <person name="Lebedinsky A.V."/>
            <person name="Sokolova T.G."/>
            <person name="Robb F.T."/>
            <person name="Gonzalez J.M."/>
        </authorList>
    </citation>
    <scope>NUCLEOTIDE SEQUENCE [LARGE SCALE GENOMIC DNA]</scope>
    <source>
        <strain evidence="1 2">DSM 12653</strain>
    </source>
</reference>
<protein>
    <submittedName>
        <fullName evidence="1">Uncharacterized protein</fullName>
    </submittedName>
</protein>
<reference evidence="1 2" key="1">
    <citation type="submission" date="2008-07" db="EMBL/GenBank/DDBJ databases">
        <authorList>
            <person name="Gonzalez J."/>
            <person name="Sokolova T."/>
            <person name="Ferriera S."/>
            <person name="Johnson J."/>
            <person name="Kravitz S."/>
            <person name="Beeson K."/>
            <person name="Sutton G."/>
            <person name="Rogers Y.-H."/>
            <person name="Friedman R."/>
            <person name="Frazier M."/>
            <person name="Venter J.C."/>
        </authorList>
    </citation>
    <scope>NUCLEOTIDE SEQUENCE [LARGE SCALE GENOMIC DNA]</scope>
    <source>
        <strain evidence="1 2">DSM 12653</strain>
    </source>
</reference>